<evidence type="ECO:0000313" key="4">
    <source>
        <dbReference type="Proteomes" id="UP000818624"/>
    </source>
</evidence>
<dbReference type="EMBL" id="CP046234">
    <property type="protein sequence ID" value="WFD46721.1"/>
    <property type="molecule type" value="Genomic_DNA"/>
</dbReference>
<dbReference type="InterPro" id="IPR013087">
    <property type="entry name" value="Znf_C2H2_type"/>
</dbReference>
<evidence type="ECO:0000259" key="2">
    <source>
        <dbReference type="PROSITE" id="PS50157"/>
    </source>
</evidence>
<keyword evidence="1" id="KW-0479">Metal-binding</keyword>
<dbReference type="Proteomes" id="UP000818624">
    <property type="component" value="Chromosome 1"/>
</dbReference>
<feature type="domain" description="C2H2-type" evidence="2">
    <location>
        <begin position="322"/>
        <end position="352"/>
    </location>
</feature>
<accession>A0ABY8EMD2</accession>
<dbReference type="SUPFAM" id="SSF57667">
    <property type="entry name" value="beta-beta-alpha zinc fingers"/>
    <property type="match status" value="1"/>
</dbReference>
<name>A0ABY8EMD2_MALFU</name>
<dbReference type="InterPro" id="IPR036236">
    <property type="entry name" value="Znf_C2H2_sf"/>
</dbReference>
<organism evidence="3 4">
    <name type="scientific">Malassezia furfur</name>
    <name type="common">Pityriasis versicolor infection agent</name>
    <name type="synonym">Pityrosporum furfur</name>
    <dbReference type="NCBI Taxonomy" id="55194"/>
    <lineage>
        <taxon>Eukaryota</taxon>
        <taxon>Fungi</taxon>
        <taxon>Dikarya</taxon>
        <taxon>Basidiomycota</taxon>
        <taxon>Ustilaginomycotina</taxon>
        <taxon>Malasseziomycetes</taxon>
        <taxon>Malasseziales</taxon>
        <taxon>Malasseziaceae</taxon>
        <taxon>Malassezia</taxon>
    </lineage>
</organism>
<keyword evidence="1" id="KW-0862">Zinc</keyword>
<dbReference type="Gene3D" id="3.30.160.60">
    <property type="entry name" value="Classic Zinc Finger"/>
    <property type="match status" value="1"/>
</dbReference>
<sequence length="398" mass="43226">MASMGPNQLYDFDARMASKLFVMDEVMNPILEKDPFLELALRDVAHPTLSDTISTLSEPSEFPLLLPFTVTNGKQIPEDTNKPSFPELLPSPTGFSFGVYEPMNQNLGGRVLPQAVGENLMRHNLTATNPLSGDYTTNSFSLMSNPEHDLYGFLSQAVPLTQMASAATEGSAQGQLQTLSNMPCILPMNTTVIPHTPPPAPNLQSSYFPETYRQIYSASGVGTNVDPMVSVVKPVISKDAVAQTSLTSVSLAVSRGSPTATSTSPASKRSAATVAEIGLVGNKRTASRLYECPICHKMFERAYNRKMHITTHEAIENRLKPFVCPLESCGKRFARKHDKNRHYLGVHLRARKSGAPTDSAEPVPPNVPAATNISFAEAQTPWGVNSPLQETQATAWPV</sequence>
<evidence type="ECO:0000313" key="3">
    <source>
        <dbReference type="EMBL" id="WFD46721.1"/>
    </source>
</evidence>
<keyword evidence="1" id="KW-0863">Zinc-finger</keyword>
<dbReference type="PROSITE" id="PS00028">
    <property type="entry name" value="ZINC_FINGER_C2H2_1"/>
    <property type="match status" value="2"/>
</dbReference>
<protein>
    <recommendedName>
        <fullName evidence="2">C2H2-type domain-containing protein</fullName>
    </recommendedName>
</protein>
<evidence type="ECO:0000256" key="1">
    <source>
        <dbReference type="PROSITE-ProRule" id="PRU00042"/>
    </source>
</evidence>
<reference evidence="3 4" key="1">
    <citation type="journal article" date="2020" name="Elife">
        <title>Loss of centromere function drives karyotype evolution in closely related Malassezia species.</title>
        <authorList>
            <person name="Sankaranarayanan S.R."/>
            <person name="Ianiri G."/>
            <person name="Coelho M.A."/>
            <person name="Reza M.H."/>
            <person name="Thimmappa B.C."/>
            <person name="Ganguly P."/>
            <person name="Vadnala R.N."/>
            <person name="Sun S."/>
            <person name="Siddharthan R."/>
            <person name="Tellgren-Roth C."/>
            <person name="Dawson T.L."/>
            <person name="Heitman J."/>
            <person name="Sanyal K."/>
        </authorList>
    </citation>
    <scope>NUCLEOTIDE SEQUENCE [LARGE SCALE GENOMIC DNA]</scope>
    <source>
        <strain evidence="3">CBS14141</strain>
    </source>
</reference>
<dbReference type="SMART" id="SM00355">
    <property type="entry name" value="ZnF_C2H2"/>
    <property type="match status" value="2"/>
</dbReference>
<gene>
    <name evidence="3" type="ORF">GLX27_001360</name>
</gene>
<feature type="domain" description="C2H2-type" evidence="2">
    <location>
        <begin position="290"/>
        <end position="317"/>
    </location>
</feature>
<keyword evidence="4" id="KW-1185">Reference proteome</keyword>
<proteinExistence type="predicted"/>
<dbReference type="PROSITE" id="PS50157">
    <property type="entry name" value="ZINC_FINGER_C2H2_2"/>
    <property type="match status" value="2"/>
</dbReference>